<evidence type="ECO:0000256" key="1">
    <source>
        <dbReference type="ARBA" id="ARBA00004173"/>
    </source>
</evidence>
<dbReference type="STRING" id="131310.A0A0N4ZN34"/>
<protein>
    <submittedName>
        <fullName evidence="6">28S ribosomal protein S30, mitochondrial</fullName>
    </submittedName>
</protein>
<dbReference type="InterPro" id="IPR010793">
    <property type="entry name" value="Ribosomal_mL37/mL65"/>
</dbReference>
<dbReference type="WBParaSite" id="PTRK_0000994900.1">
    <property type="protein sequence ID" value="PTRK_0000994900.1"/>
    <property type="gene ID" value="PTRK_0000994900"/>
</dbReference>
<dbReference type="GO" id="GO:0006412">
    <property type="term" value="P:translation"/>
    <property type="evidence" value="ECO:0007669"/>
    <property type="project" value="InterPro"/>
</dbReference>
<dbReference type="GO" id="GO:0003735">
    <property type="term" value="F:structural constituent of ribosome"/>
    <property type="evidence" value="ECO:0007669"/>
    <property type="project" value="InterPro"/>
</dbReference>
<dbReference type="AlphaFoldDB" id="A0A0N4ZN34"/>
<dbReference type="GO" id="GO:0005762">
    <property type="term" value="C:mitochondrial large ribosomal subunit"/>
    <property type="evidence" value="ECO:0007669"/>
    <property type="project" value="TreeGrafter"/>
</dbReference>
<dbReference type="PANTHER" id="PTHR13014:SF3">
    <property type="entry name" value="LARGE RIBOSOMAL SUBUNIT PROTEIN ML65"/>
    <property type="match status" value="1"/>
</dbReference>
<reference evidence="6" key="1">
    <citation type="submission" date="2017-02" db="UniProtKB">
        <authorList>
            <consortium name="WormBaseParasite"/>
        </authorList>
    </citation>
    <scope>IDENTIFICATION</scope>
</reference>
<evidence type="ECO:0000256" key="2">
    <source>
        <dbReference type="ARBA" id="ARBA00022980"/>
    </source>
</evidence>
<evidence type="ECO:0000256" key="3">
    <source>
        <dbReference type="ARBA" id="ARBA00023128"/>
    </source>
</evidence>
<proteinExistence type="predicted"/>
<keyword evidence="2" id="KW-0689">Ribosomal protein</keyword>
<evidence type="ECO:0000313" key="6">
    <source>
        <dbReference type="WBParaSite" id="PTRK_0000994900.1"/>
    </source>
</evidence>
<accession>A0A0N4ZN34</accession>
<dbReference type="InterPro" id="IPR039982">
    <property type="entry name" value="Ribosomal_mL65"/>
</dbReference>
<keyword evidence="5" id="KW-1185">Reference proteome</keyword>
<keyword evidence="3" id="KW-0496">Mitochondrion</keyword>
<name>A0A0N4ZN34_PARTI</name>
<evidence type="ECO:0000256" key="4">
    <source>
        <dbReference type="ARBA" id="ARBA00023274"/>
    </source>
</evidence>
<dbReference type="PANTHER" id="PTHR13014">
    <property type="entry name" value="MITOCHONDRIAL 28S RIBOSOMAL PROTEIN S30/P52 PRO-APOTOTIC PROTEIN"/>
    <property type="match status" value="1"/>
</dbReference>
<organism evidence="5 6">
    <name type="scientific">Parastrongyloides trichosuri</name>
    <name type="common">Possum-specific nematode worm</name>
    <dbReference type="NCBI Taxonomy" id="131310"/>
    <lineage>
        <taxon>Eukaryota</taxon>
        <taxon>Metazoa</taxon>
        <taxon>Ecdysozoa</taxon>
        <taxon>Nematoda</taxon>
        <taxon>Chromadorea</taxon>
        <taxon>Rhabditida</taxon>
        <taxon>Tylenchina</taxon>
        <taxon>Panagrolaimomorpha</taxon>
        <taxon>Strongyloidoidea</taxon>
        <taxon>Strongyloididae</taxon>
        <taxon>Parastrongyloides</taxon>
    </lineage>
</organism>
<sequence>MYLRCFLHLPRINCISISNVRLCSTVTEKSNDSVNQSSKTSTYEELKYVKPPNYVNTFPAYEPKNILQEEYMPEANKTGFGPRLADYLAIQNIVQSLKTPQEKIDFVNPYEREWTRVEKKWHRKWHPDLYSTRKAWALPPVPKYFDCLSYYQYITKMRLINDENIFNDIFKNLVLPTETFEKKVIESLTSYIFSESCDTDKQRTDKFLRSLLYDAQSCLASSRQHLRNLRISNTERIESFWIRGGFSHLYEWQPIWAKEPITDRRKIAKFIGDDRRKLGELAFTMRDEVAVNVRQEKPMKEIFPLDNHSIVEAPIFDEDVDLRDICYSPKVFNLWPDGDPLWQCPGYEYDCGETHKYGRVAFKNTLDVVNRLDYWNISGDNDKVKTDIYNSIAISSLFNWLNSQAHCDGFTQYTDIKYPYVSNMIMSDGNDFTFATGQLNTIAINIDNPDFINNKTNACFVDGPYKLYDDYDSETDTFYHSNSKGEQEKGLNKHVLLRILQLVVKE</sequence>
<evidence type="ECO:0000313" key="5">
    <source>
        <dbReference type="Proteomes" id="UP000038045"/>
    </source>
</evidence>
<comment type="subcellular location">
    <subcellularLocation>
        <location evidence="1">Mitochondrion</location>
    </subcellularLocation>
</comment>
<dbReference type="Proteomes" id="UP000038045">
    <property type="component" value="Unplaced"/>
</dbReference>
<keyword evidence="4" id="KW-0687">Ribonucleoprotein</keyword>
<dbReference type="Pfam" id="PF07147">
    <property type="entry name" value="PDCD9"/>
    <property type="match status" value="1"/>
</dbReference>